<keyword evidence="4" id="KW-1185">Reference proteome</keyword>
<dbReference type="PROSITE" id="PS51725">
    <property type="entry name" value="ABM"/>
    <property type="match status" value="1"/>
</dbReference>
<keyword evidence="3" id="KW-0503">Monooxygenase</keyword>
<dbReference type="Gene3D" id="3.30.70.100">
    <property type="match status" value="1"/>
</dbReference>
<gene>
    <name evidence="3" type="ORF">EDD58_10878</name>
</gene>
<feature type="domain" description="ABM" evidence="2">
    <location>
        <begin position="2"/>
        <end position="93"/>
    </location>
</feature>
<feature type="region of interest" description="Disordered" evidence="1">
    <location>
        <begin position="74"/>
        <end position="98"/>
    </location>
</feature>
<dbReference type="EMBL" id="SMAG01000008">
    <property type="protein sequence ID" value="TCS93263.1"/>
    <property type="molecule type" value="Genomic_DNA"/>
</dbReference>
<dbReference type="GO" id="GO:0004497">
    <property type="term" value="F:monooxygenase activity"/>
    <property type="evidence" value="ECO:0007669"/>
    <property type="project" value="UniProtKB-KW"/>
</dbReference>
<dbReference type="InterPro" id="IPR007138">
    <property type="entry name" value="ABM_dom"/>
</dbReference>
<keyword evidence="3" id="KW-0560">Oxidoreductase</keyword>
<sequence>MYVVNNRIDIASPEQLTVLKERFGNSKNSMKQVPGFISFRLLEAEDGSHLVAETTFQEKQNFLDWLQSEHFKHAHGGKSGEESRPNANVSSYFVAVQS</sequence>
<evidence type="ECO:0000256" key="1">
    <source>
        <dbReference type="SAM" id="MobiDB-lite"/>
    </source>
</evidence>
<organism evidence="3 4">
    <name type="scientific">Hazenella coriacea</name>
    <dbReference type="NCBI Taxonomy" id="1179467"/>
    <lineage>
        <taxon>Bacteria</taxon>
        <taxon>Bacillati</taxon>
        <taxon>Bacillota</taxon>
        <taxon>Bacilli</taxon>
        <taxon>Bacillales</taxon>
        <taxon>Thermoactinomycetaceae</taxon>
        <taxon>Hazenella</taxon>
    </lineage>
</organism>
<dbReference type="InterPro" id="IPR050404">
    <property type="entry name" value="Heme-degrading_MO"/>
</dbReference>
<comment type="caution">
    <text evidence="3">The sequence shown here is derived from an EMBL/GenBank/DDBJ whole genome shotgun (WGS) entry which is preliminary data.</text>
</comment>
<name>A0A4R3L123_9BACL</name>
<accession>A0A4R3L123</accession>
<evidence type="ECO:0000313" key="4">
    <source>
        <dbReference type="Proteomes" id="UP000294937"/>
    </source>
</evidence>
<evidence type="ECO:0000259" key="2">
    <source>
        <dbReference type="PROSITE" id="PS51725"/>
    </source>
</evidence>
<proteinExistence type="predicted"/>
<dbReference type="InterPro" id="IPR011008">
    <property type="entry name" value="Dimeric_a/b-barrel"/>
</dbReference>
<dbReference type="PANTHER" id="PTHR34474">
    <property type="entry name" value="SIGNAL TRANSDUCTION PROTEIN TRAP"/>
    <property type="match status" value="1"/>
</dbReference>
<dbReference type="Proteomes" id="UP000294937">
    <property type="component" value="Unassembled WGS sequence"/>
</dbReference>
<reference evidence="3 4" key="1">
    <citation type="submission" date="2019-03" db="EMBL/GenBank/DDBJ databases">
        <title>Genomic Encyclopedia of Type Strains, Phase IV (KMG-IV): sequencing the most valuable type-strain genomes for metagenomic binning, comparative biology and taxonomic classification.</title>
        <authorList>
            <person name="Goeker M."/>
        </authorList>
    </citation>
    <scope>NUCLEOTIDE SEQUENCE [LARGE SCALE GENOMIC DNA]</scope>
    <source>
        <strain evidence="3 4">DSM 45707</strain>
    </source>
</reference>
<dbReference type="AlphaFoldDB" id="A0A4R3L123"/>
<dbReference type="PANTHER" id="PTHR34474:SF2">
    <property type="entry name" value="SIGNAL TRANSDUCTION PROTEIN TRAP"/>
    <property type="match status" value="1"/>
</dbReference>
<dbReference type="SUPFAM" id="SSF54909">
    <property type="entry name" value="Dimeric alpha+beta barrel"/>
    <property type="match status" value="1"/>
</dbReference>
<dbReference type="Pfam" id="PF03992">
    <property type="entry name" value="ABM"/>
    <property type="match status" value="1"/>
</dbReference>
<protein>
    <submittedName>
        <fullName evidence="3">Heme-degrading monooxygenase HmoA</fullName>
    </submittedName>
</protein>
<evidence type="ECO:0000313" key="3">
    <source>
        <dbReference type="EMBL" id="TCS93263.1"/>
    </source>
</evidence>
<feature type="compositionally biased region" description="Polar residues" evidence="1">
    <location>
        <begin position="85"/>
        <end position="98"/>
    </location>
</feature>